<evidence type="ECO:0000313" key="3">
    <source>
        <dbReference type="Proteomes" id="UP000005729"/>
    </source>
</evidence>
<dbReference type="InterPro" id="IPR036388">
    <property type="entry name" value="WH-like_DNA-bd_sf"/>
</dbReference>
<dbReference type="PROSITE" id="PS51688">
    <property type="entry name" value="ICA"/>
    <property type="match status" value="1"/>
</dbReference>
<proteinExistence type="predicted"/>
<gene>
    <name evidence="2" type="ORF">PSA3335_10245</name>
</gene>
<accession>A0ABC8BJS7</accession>
<feature type="domain" description="Peptidase S74" evidence="1">
    <location>
        <begin position="1"/>
        <end position="74"/>
    </location>
</feature>
<name>A0ABC8BJS7_PSESS</name>
<dbReference type="Proteomes" id="UP000005729">
    <property type="component" value="Chromosome"/>
</dbReference>
<reference evidence="2 3" key="1">
    <citation type="journal article" date="2010" name="Environ. Microbiol.">
        <title>Annotation and overview of the Pseudomonas savastanoi pv. savastanoi NCPPB 3335 draft genome reveals the virulence gene complement of a tumour-inducing pathogen of woody hosts.</title>
        <authorList>
            <person name="Rodriguez-Palenzuela P."/>
            <person name="Matas I.M."/>
            <person name="Murillo J."/>
            <person name="Lopez-Solanilla E."/>
            <person name="Bardaji L."/>
            <person name="Perez-Martinez I."/>
            <person name="Rodriguez-Moskera M.E."/>
            <person name="Penyalver R."/>
            <person name="Lopez M.M."/>
            <person name="Quesada J.M."/>
            <person name="Biehl B.S."/>
            <person name="Perna N.T."/>
            <person name="Glasner J.D."/>
            <person name="Cabot E.L."/>
            <person name="Neeno-Eckwall E."/>
            <person name="Ramos C."/>
        </authorList>
    </citation>
    <scope>NUCLEOTIDE SEQUENCE [LARGE SCALE GENOMIC DNA]</scope>
    <source>
        <strain evidence="2 3">NCPPB 3335</strain>
    </source>
</reference>
<evidence type="ECO:0000259" key="1">
    <source>
        <dbReference type="PROSITE" id="PS51688"/>
    </source>
</evidence>
<dbReference type="EMBL" id="CP008742">
    <property type="protein sequence ID" value="ARD14568.1"/>
    <property type="molecule type" value="Genomic_DNA"/>
</dbReference>
<dbReference type="InterPro" id="IPR030392">
    <property type="entry name" value="S74_ICA"/>
</dbReference>
<dbReference type="Gene3D" id="1.10.10.10">
    <property type="entry name" value="Winged helix-like DNA-binding domain superfamily/Winged helix DNA-binding domain"/>
    <property type="match status" value="1"/>
</dbReference>
<sequence length="76" mass="8505">MKKDKGCRLHFGLGAQQVKEAMTAVGIDDFAGWVLSDKNDPESRQGLRYEQFIAVLINGVNQLNARLELLEKQSDV</sequence>
<dbReference type="KEGG" id="psav:PSA3335_10245"/>
<evidence type="ECO:0000313" key="2">
    <source>
        <dbReference type="EMBL" id="ARD14568.1"/>
    </source>
</evidence>
<organism evidence="2 3">
    <name type="scientific">Pseudomonas savastanoi pv. savastanoi NCPPB 3335</name>
    <dbReference type="NCBI Taxonomy" id="693985"/>
    <lineage>
        <taxon>Bacteria</taxon>
        <taxon>Pseudomonadati</taxon>
        <taxon>Pseudomonadota</taxon>
        <taxon>Gammaproteobacteria</taxon>
        <taxon>Pseudomonadales</taxon>
        <taxon>Pseudomonadaceae</taxon>
        <taxon>Pseudomonas</taxon>
    </lineage>
</organism>
<protein>
    <recommendedName>
        <fullName evidence="1">Peptidase S74 domain-containing protein</fullName>
    </recommendedName>
</protein>
<dbReference type="AlphaFoldDB" id="A0ABC8BJS7"/>